<sequence>MQLAKTIKIYRMKLQLILPILLIGVWSKAHAQAQKTDIFILGSDHLAQIYKSDNPNTDVLLAKRQKEIADFSALVLPYKPDMIMVELLPEDQTKIDSLYGLFLQDKLKIEDLPDGRSEVYQLAFRMGKKLNLPKILCVNAPGATSQSILENGENIEIYKKENLELRTFASEKYKALQEGSLSFKDFLTFLNQPEIINKIYHLRYITPSRVINGTFKNPDAMVDTAFVNPKYIGAELTSVFKNRDYKIYSNIVTTVNQQNSKKTLLIIGVAHIGSLKNIIRDDEEFNLIDGHRYLDK</sequence>
<accession>A0A179DMS5</accession>
<dbReference type="STRING" id="1826909.A5893_01260"/>
<keyword evidence="2" id="KW-1185">Reference proteome</keyword>
<evidence type="ECO:0000313" key="1">
    <source>
        <dbReference type="EMBL" id="OAQ41773.1"/>
    </source>
</evidence>
<dbReference type="AlphaFoldDB" id="A0A179DMS5"/>
<gene>
    <name evidence="1" type="ORF">A5893_01260</name>
</gene>
<proteinExistence type="predicted"/>
<dbReference type="InterPro" id="IPR043749">
    <property type="entry name" value="DUF5694"/>
</dbReference>
<name>A0A179DMS5_9SPHI</name>
<dbReference type="Pfam" id="PF18950">
    <property type="entry name" value="DUF5694"/>
    <property type="match status" value="1"/>
</dbReference>
<protein>
    <submittedName>
        <fullName evidence="1">Uncharacterized protein</fullName>
    </submittedName>
</protein>
<reference evidence="1 2" key="1">
    <citation type="submission" date="2016-04" db="EMBL/GenBank/DDBJ databases">
        <authorList>
            <person name="Evans L.H."/>
            <person name="Alamgir A."/>
            <person name="Owens N."/>
            <person name="Weber N.D."/>
            <person name="Virtaneva K."/>
            <person name="Barbian K."/>
            <person name="Babar A."/>
            <person name="Rosenke K."/>
        </authorList>
    </citation>
    <scope>NUCLEOTIDE SEQUENCE [LARGE SCALE GENOMIC DNA]</scope>
    <source>
        <strain evidence="1 2">CCM 8644</strain>
    </source>
</reference>
<comment type="caution">
    <text evidence="1">The sequence shown here is derived from an EMBL/GenBank/DDBJ whole genome shotgun (WGS) entry which is preliminary data.</text>
</comment>
<reference evidence="1 2" key="2">
    <citation type="submission" date="2016-06" db="EMBL/GenBank/DDBJ databases">
        <title>Pedobacter psychrophilus sp. nov., isolated from Antarctic fragmentary rock.</title>
        <authorList>
            <person name="Svec P."/>
        </authorList>
    </citation>
    <scope>NUCLEOTIDE SEQUENCE [LARGE SCALE GENOMIC DNA]</scope>
    <source>
        <strain evidence="1 2">CCM 8644</strain>
    </source>
</reference>
<dbReference type="Proteomes" id="UP000078459">
    <property type="component" value="Unassembled WGS sequence"/>
</dbReference>
<evidence type="ECO:0000313" key="2">
    <source>
        <dbReference type="Proteomes" id="UP000078459"/>
    </source>
</evidence>
<organism evidence="1 2">
    <name type="scientific">Pedobacter psychrophilus</name>
    <dbReference type="NCBI Taxonomy" id="1826909"/>
    <lineage>
        <taxon>Bacteria</taxon>
        <taxon>Pseudomonadati</taxon>
        <taxon>Bacteroidota</taxon>
        <taxon>Sphingobacteriia</taxon>
        <taxon>Sphingobacteriales</taxon>
        <taxon>Sphingobacteriaceae</taxon>
        <taxon>Pedobacter</taxon>
    </lineage>
</organism>
<dbReference type="EMBL" id="LWHJ01000011">
    <property type="protein sequence ID" value="OAQ41773.1"/>
    <property type="molecule type" value="Genomic_DNA"/>
</dbReference>